<organism evidence="2 3">
    <name type="scientific">[Clostridium] aminophilum</name>
    <dbReference type="NCBI Taxonomy" id="1526"/>
    <lineage>
        <taxon>Bacteria</taxon>
        <taxon>Bacillati</taxon>
        <taxon>Bacillota</taxon>
        <taxon>Clostridia</taxon>
        <taxon>Lachnospirales</taxon>
        <taxon>Lachnospiraceae</taxon>
    </lineage>
</organism>
<dbReference type="RefSeq" id="WP_031471243.1">
    <property type="nucleotide sequence ID" value="NZ_FOZC01000001.1"/>
</dbReference>
<evidence type="ECO:0000256" key="1">
    <source>
        <dbReference type="SAM" id="Phobius"/>
    </source>
</evidence>
<dbReference type="AlphaFoldDB" id="A0A1I6IDH9"/>
<evidence type="ECO:0000313" key="2">
    <source>
        <dbReference type="EMBL" id="SFR64825.1"/>
    </source>
</evidence>
<keyword evidence="1" id="KW-0812">Transmembrane</keyword>
<feature type="transmembrane region" description="Helical" evidence="1">
    <location>
        <begin position="7"/>
        <end position="27"/>
    </location>
</feature>
<feature type="transmembrane region" description="Helical" evidence="1">
    <location>
        <begin position="47"/>
        <end position="71"/>
    </location>
</feature>
<name>A0A1I6IDH9_9FIRM</name>
<reference evidence="2 3" key="1">
    <citation type="submission" date="2016-10" db="EMBL/GenBank/DDBJ databases">
        <authorList>
            <person name="de Groot N.N."/>
        </authorList>
    </citation>
    <scope>NUCLEOTIDE SEQUENCE [LARGE SCALE GENOMIC DNA]</scope>
    <source>
        <strain evidence="2 3">F</strain>
    </source>
</reference>
<keyword evidence="1" id="KW-0472">Membrane</keyword>
<keyword evidence="1" id="KW-1133">Transmembrane helix</keyword>
<dbReference type="EMBL" id="FOZC01000001">
    <property type="protein sequence ID" value="SFR64825.1"/>
    <property type="molecule type" value="Genomic_DNA"/>
</dbReference>
<evidence type="ECO:0000313" key="3">
    <source>
        <dbReference type="Proteomes" id="UP000214760"/>
    </source>
</evidence>
<protein>
    <submittedName>
        <fullName evidence="2">Uncharacterized protein</fullName>
    </submittedName>
</protein>
<proteinExistence type="predicted"/>
<dbReference type="Proteomes" id="UP000214760">
    <property type="component" value="Unassembled WGS sequence"/>
</dbReference>
<accession>A0A1I6IDH9</accession>
<sequence>MMIVKIIWCIILVYSIAELIAVWAGWFKYLHVGFKEQKLSAGGVAGNYLKLAVKTIIPGIIGMIGAMVVLAK</sequence>
<gene>
    <name evidence="2" type="ORF">SAMN02910262_00271</name>
</gene>